<keyword evidence="1" id="KW-0472">Membrane</keyword>
<evidence type="ECO:0000313" key="2">
    <source>
        <dbReference type="EMBL" id="MEO1767909.1"/>
    </source>
</evidence>
<feature type="transmembrane region" description="Helical" evidence="1">
    <location>
        <begin position="7"/>
        <end position="34"/>
    </location>
</feature>
<sequence>MNAAQQIFLISVVRTLVEVAGWALLGQGLLALLVGSRRHENLFYQIFEIITRPVLRLTRLITPRVILDAHIPFVAFFLLFWLWLGLAWLRHQICLSHQLAC</sequence>
<comment type="caution">
    <text evidence="2">The sequence shown here is derived from an EMBL/GenBank/DDBJ whole genome shotgun (WGS) entry which is preliminary data.</text>
</comment>
<evidence type="ECO:0008006" key="4">
    <source>
        <dbReference type="Google" id="ProtNLM"/>
    </source>
</evidence>
<organism evidence="2 3">
    <name type="scientific">Thiobacter aerophilum</name>
    <dbReference type="NCBI Taxonomy" id="3121275"/>
    <lineage>
        <taxon>Bacteria</taxon>
        <taxon>Pseudomonadati</taxon>
        <taxon>Pseudomonadota</taxon>
        <taxon>Betaproteobacteria</taxon>
        <taxon>Burkholderiales</taxon>
        <taxon>Thiobacteraceae</taxon>
        <taxon>Thiobacter</taxon>
    </lineage>
</organism>
<keyword evidence="3" id="KW-1185">Reference proteome</keyword>
<keyword evidence="1" id="KW-1133">Transmembrane helix</keyword>
<evidence type="ECO:0000256" key="1">
    <source>
        <dbReference type="SAM" id="Phobius"/>
    </source>
</evidence>
<evidence type="ECO:0000313" key="3">
    <source>
        <dbReference type="Proteomes" id="UP001482231"/>
    </source>
</evidence>
<dbReference type="Proteomes" id="UP001482231">
    <property type="component" value="Unassembled WGS sequence"/>
</dbReference>
<accession>A0ABV0EH17</accession>
<dbReference type="RefSeq" id="WP_347309020.1">
    <property type="nucleotide sequence ID" value="NZ_JBAJEX010000012.1"/>
</dbReference>
<gene>
    <name evidence="2" type="ORF">V6E02_11875</name>
</gene>
<keyword evidence="1" id="KW-0812">Transmembrane</keyword>
<dbReference type="EMBL" id="JBAJEX010000012">
    <property type="protein sequence ID" value="MEO1767909.1"/>
    <property type="molecule type" value="Genomic_DNA"/>
</dbReference>
<name>A0ABV0EH17_9BURK</name>
<reference evidence="2 3" key="1">
    <citation type="submission" date="2024-02" db="EMBL/GenBank/DDBJ databases">
        <title>New thermophilic sulfur-oxidizing bacteria from a hot springs of the Uzon caldera (Kamchatka, Russia).</title>
        <authorList>
            <person name="Dukat A.M."/>
            <person name="Elcheninov A.G."/>
            <person name="Frolov E.N."/>
        </authorList>
    </citation>
    <scope>NUCLEOTIDE SEQUENCE [LARGE SCALE GENOMIC DNA]</scope>
    <source>
        <strain evidence="2 3">AK1</strain>
    </source>
</reference>
<proteinExistence type="predicted"/>
<feature type="transmembrane region" description="Helical" evidence="1">
    <location>
        <begin position="69"/>
        <end position="89"/>
    </location>
</feature>
<protein>
    <recommendedName>
        <fullName evidence="4">YggT family protein</fullName>
    </recommendedName>
</protein>